<gene>
    <name evidence="1" type="ORF">BG36_16495</name>
</gene>
<reference evidence="1 2" key="1">
    <citation type="submission" date="2014-02" db="EMBL/GenBank/DDBJ databases">
        <title>Aquamicrobium defluvii Genome sequencing.</title>
        <authorList>
            <person name="Wang X."/>
        </authorList>
    </citation>
    <scope>NUCLEOTIDE SEQUENCE [LARGE SCALE GENOMIC DNA]</scope>
    <source>
        <strain evidence="1 2">W13Z1</strain>
    </source>
</reference>
<dbReference type="HOGENOM" id="CLU_2630425_0_0_5"/>
<dbReference type="EMBL" id="JENY01000036">
    <property type="protein sequence ID" value="EXL01931.1"/>
    <property type="molecule type" value="Genomic_DNA"/>
</dbReference>
<evidence type="ECO:0000313" key="2">
    <source>
        <dbReference type="Proteomes" id="UP000019849"/>
    </source>
</evidence>
<accession>A0A011U798</accession>
<dbReference type="Proteomes" id="UP000019849">
    <property type="component" value="Unassembled WGS sequence"/>
</dbReference>
<name>A0A011U798_9HYPH</name>
<organism evidence="1 2">
    <name type="scientific">Aquamicrobium defluvii</name>
    <dbReference type="NCBI Taxonomy" id="69279"/>
    <lineage>
        <taxon>Bacteria</taxon>
        <taxon>Pseudomonadati</taxon>
        <taxon>Pseudomonadota</taxon>
        <taxon>Alphaproteobacteria</taxon>
        <taxon>Hyphomicrobiales</taxon>
        <taxon>Phyllobacteriaceae</taxon>
        <taxon>Aquamicrobium</taxon>
    </lineage>
</organism>
<proteinExistence type="predicted"/>
<dbReference type="AlphaFoldDB" id="A0A011U798"/>
<sequence>MKVQTPPKRRTKVSSILDNPFGNLRNVNDLENISSPARLHVGCAMGGGLRHAATDAHILLKHMHLRCRHLPALVNEF</sequence>
<protein>
    <submittedName>
        <fullName evidence="1">Uncharacterized protein</fullName>
    </submittedName>
</protein>
<evidence type="ECO:0000313" key="1">
    <source>
        <dbReference type="EMBL" id="EXL01931.1"/>
    </source>
</evidence>
<comment type="caution">
    <text evidence="1">The sequence shown here is derived from an EMBL/GenBank/DDBJ whole genome shotgun (WGS) entry which is preliminary data.</text>
</comment>